<dbReference type="SUPFAM" id="SSF52821">
    <property type="entry name" value="Rhodanese/Cell cycle control phosphatase"/>
    <property type="match status" value="1"/>
</dbReference>
<keyword evidence="4" id="KW-1185">Reference proteome</keyword>
<evidence type="ECO:0000313" key="4">
    <source>
        <dbReference type="Proteomes" id="UP000636505"/>
    </source>
</evidence>
<dbReference type="CDD" id="cd01518">
    <property type="entry name" value="RHOD_YceA"/>
    <property type="match status" value="1"/>
</dbReference>
<name>A0A8J7AVW0_9CYAN</name>
<accession>A0A8J7AVW0</accession>
<dbReference type="Gene3D" id="3.30.70.100">
    <property type="match status" value="1"/>
</dbReference>
<dbReference type="AlphaFoldDB" id="A0A8J7AVW0"/>
<evidence type="ECO:0000259" key="2">
    <source>
        <dbReference type="PROSITE" id="PS50206"/>
    </source>
</evidence>
<dbReference type="EC" id="1.14.-.-" evidence="1"/>
<dbReference type="PANTHER" id="PTHR43268">
    <property type="entry name" value="THIOSULFATE SULFURTRANSFERASE/RHODANESE-LIKE DOMAIN-CONTAINING PROTEIN 2"/>
    <property type="match status" value="1"/>
</dbReference>
<dbReference type="GO" id="GO:0016705">
    <property type="term" value="F:oxidoreductase activity, acting on paired donors, with incorporation or reduction of molecular oxygen"/>
    <property type="evidence" value="ECO:0007669"/>
    <property type="project" value="UniProtKB-UniRule"/>
</dbReference>
<evidence type="ECO:0000256" key="1">
    <source>
        <dbReference type="HAMAP-Rule" id="MF_00469"/>
    </source>
</evidence>
<dbReference type="InterPro" id="IPR020936">
    <property type="entry name" value="TrhO"/>
</dbReference>
<dbReference type="RefSeq" id="WP_193905325.1">
    <property type="nucleotide sequence ID" value="NZ_JADEXG010000008.1"/>
</dbReference>
<dbReference type="Gene3D" id="3.40.250.10">
    <property type="entry name" value="Rhodanese-like domain"/>
    <property type="match status" value="1"/>
</dbReference>
<dbReference type="EMBL" id="JADEXG010000008">
    <property type="protein sequence ID" value="MBE9076662.1"/>
    <property type="molecule type" value="Genomic_DNA"/>
</dbReference>
<dbReference type="InterPro" id="IPR001763">
    <property type="entry name" value="Rhodanese-like_dom"/>
</dbReference>
<feature type="domain" description="Rhodanese" evidence="2">
    <location>
        <begin position="122"/>
        <end position="215"/>
    </location>
</feature>
<dbReference type="SMART" id="SM00450">
    <property type="entry name" value="RHOD"/>
    <property type="match status" value="1"/>
</dbReference>
<comment type="caution">
    <text evidence="3">The sequence shown here is derived from an EMBL/GenBank/DDBJ whole genome shotgun (WGS) entry which is preliminary data.</text>
</comment>
<keyword evidence="1" id="KW-0819">tRNA processing</keyword>
<dbReference type="GO" id="GO:0006400">
    <property type="term" value="P:tRNA modification"/>
    <property type="evidence" value="ECO:0007669"/>
    <property type="project" value="UniProtKB-UniRule"/>
</dbReference>
<keyword evidence="1" id="KW-0560">Oxidoreductase</keyword>
<dbReference type="InterPro" id="IPR040503">
    <property type="entry name" value="TRHO_N"/>
</dbReference>
<dbReference type="Proteomes" id="UP000636505">
    <property type="component" value="Unassembled WGS sequence"/>
</dbReference>
<dbReference type="Pfam" id="PF17773">
    <property type="entry name" value="UPF0176_N"/>
    <property type="match status" value="1"/>
</dbReference>
<reference evidence="3" key="1">
    <citation type="submission" date="2020-10" db="EMBL/GenBank/DDBJ databases">
        <authorList>
            <person name="Castelo-Branco R."/>
            <person name="Eusebio N."/>
            <person name="Adriana R."/>
            <person name="Vieira A."/>
            <person name="Brugerolle De Fraissinette N."/>
            <person name="Rezende De Castro R."/>
            <person name="Schneider M.P."/>
            <person name="Vasconcelos V."/>
            <person name="Leao P.N."/>
        </authorList>
    </citation>
    <scope>NUCLEOTIDE SEQUENCE</scope>
    <source>
        <strain evidence="3">LEGE 07310</strain>
    </source>
</reference>
<dbReference type="PANTHER" id="PTHR43268:SF3">
    <property type="entry name" value="RHODANESE-LIKE DOMAIN-CONTAINING PROTEIN 7-RELATED"/>
    <property type="match status" value="1"/>
</dbReference>
<evidence type="ECO:0000313" key="3">
    <source>
        <dbReference type="EMBL" id="MBE9076662.1"/>
    </source>
</evidence>
<dbReference type="HAMAP" id="MF_00469">
    <property type="entry name" value="TrhO"/>
    <property type="match status" value="1"/>
</dbReference>
<comment type="catalytic activity">
    <reaction evidence="1">
        <text>uridine(34) in tRNA + AH2 + O2 = 5-hydroxyuridine(34) in tRNA + A + H2O</text>
        <dbReference type="Rhea" id="RHEA:64224"/>
        <dbReference type="Rhea" id="RHEA-COMP:11727"/>
        <dbReference type="Rhea" id="RHEA-COMP:13381"/>
        <dbReference type="ChEBI" id="CHEBI:13193"/>
        <dbReference type="ChEBI" id="CHEBI:15377"/>
        <dbReference type="ChEBI" id="CHEBI:15379"/>
        <dbReference type="ChEBI" id="CHEBI:17499"/>
        <dbReference type="ChEBI" id="CHEBI:65315"/>
        <dbReference type="ChEBI" id="CHEBI:136877"/>
    </reaction>
</comment>
<organism evidence="3 4">
    <name type="scientific">Vasconcelosia minhoensis LEGE 07310</name>
    <dbReference type="NCBI Taxonomy" id="915328"/>
    <lineage>
        <taxon>Bacteria</taxon>
        <taxon>Bacillati</taxon>
        <taxon>Cyanobacteriota</taxon>
        <taxon>Cyanophyceae</taxon>
        <taxon>Nodosilineales</taxon>
        <taxon>Cymatolegaceae</taxon>
        <taxon>Vasconcelosia</taxon>
        <taxon>Vasconcelosia minhoensis</taxon>
    </lineage>
</organism>
<comment type="function">
    <text evidence="1">Catalyzes oxygen-dependent 5-hydroxyuridine (ho5U) modification at position 34 in tRNAs.</text>
</comment>
<comment type="similarity">
    <text evidence="1">Belongs to the TrhO family.</text>
</comment>
<dbReference type="InterPro" id="IPR036873">
    <property type="entry name" value="Rhodanese-like_dom_sf"/>
</dbReference>
<sequence>MSTLVTTFYKFTPLDDYRQLQAPLQALCEAEALKGTILLAPEGINATLAGHRAAIDQVLKTLRLDPRLADLETRESFASEPPFGQMKVKLRREIVSFGQPTVDPSQRTGTAVPPQQWNQLISDPAVTVIDTRNDFEVAVGSFKGAQNPKTASFQDFVEYARQLDPVQHKQIAMFCTGGIRCEKASAYLLSQGFDTVYQLQGGILNYLAEVPESDSLWQGECFVFDQRVAVGHRLEPGSYQLCRDCGQPVPISAPICPHCAAAVEQSRDRSSNAP</sequence>
<proteinExistence type="inferred from homology"/>
<dbReference type="PROSITE" id="PS50206">
    <property type="entry name" value="RHODANESE_3"/>
    <property type="match status" value="1"/>
</dbReference>
<dbReference type="NCBIfam" id="NF001136">
    <property type="entry name" value="PRK00142.1-4"/>
    <property type="match status" value="1"/>
</dbReference>
<protein>
    <recommendedName>
        <fullName evidence="1">tRNA uridine(34) hydroxylase</fullName>
        <ecNumber evidence="1">1.14.-.-</ecNumber>
    </recommendedName>
    <alternativeName>
        <fullName evidence="1">tRNA hydroxylation protein O</fullName>
    </alternativeName>
</protein>
<dbReference type="Pfam" id="PF00581">
    <property type="entry name" value="Rhodanese"/>
    <property type="match status" value="1"/>
</dbReference>
<gene>
    <name evidence="1" type="primary">trhO</name>
    <name evidence="3" type="ORF">IQ241_05015</name>
</gene>